<proteinExistence type="predicted"/>
<keyword evidence="3" id="KW-1185">Reference proteome</keyword>
<dbReference type="Gene3D" id="3.40.50.1950">
    <property type="entry name" value="Flavin prenyltransferase-like"/>
    <property type="match status" value="1"/>
</dbReference>
<evidence type="ECO:0000313" key="3">
    <source>
        <dbReference type="Proteomes" id="UP000578819"/>
    </source>
</evidence>
<dbReference type="AlphaFoldDB" id="A0A7W7WMH3"/>
<reference evidence="2 3" key="1">
    <citation type="submission" date="2020-08" db="EMBL/GenBank/DDBJ databases">
        <title>Sequencing the genomes of 1000 actinobacteria strains.</title>
        <authorList>
            <person name="Klenk H.-P."/>
        </authorList>
    </citation>
    <scope>NUCLEOTIDE SEQUENCE [LARGE SCALE GENOMIC DNA]</scope>
    <source>
        <strain evidence="2 3">DSM 45886</strain>
    </source>
</reference>
<accession>A0A7W7WMH3</accession>
<name>A0A7W7WMH3_9ACTN</name>
<dbReference type="EMBL" id="JACHJW010000001">
    <property type="protein sequence ID" value="MBB4956825.1"/>
    <property type="molecule type" value="Genomic_DNA"/>
</dbReference>
<dbReference type="InterPro" id="IPR036551">
    <property type="entry name" value="Flavin_trans-like"/>
</dbReference>
<dbReference type="RefSeq" id="WP_184532478.1">
    <property type="nucleotide sequence ID" value="NZ_JACHJW010000001.1"/>
</dbReference>
<comment type="caution">
    <text evidence="2">The sequence shown here is derived from an EMBL/GenBank/DDBJ whole genome shotgun (WGS) entry which is preliminary data.</text>
</comment>
<evidence type="ECO:0000259" key="1">
    <source>
        <dbReference type="Pfam" id="PF02441"/>
    </source>
</evidence>
<sequence>MSTSPVQPVLYLVVCAAPPARQIDEFIKLMMDDGWIVCVIATPTAATWIDRKIIAEQTGYPVRCEFRRPDDVDPLPKADAVVVAPATFNTINKWATGISDNLALGILNEALGLGLPILASPYAKSTLTQHPAYARHVELLTGAGVTFTHSEAIRPHTNDQPFLWHLIQRALEEILRPPVPG</sequence>
<feature type="domain" description="Flavoprotein" evidence="1">
    <location>
        <begin position="12"/>
        <end position="104"/>
    </location>
</feature>
<evidence type="ECO:0000313" key="2">
    <source>
        <dbReference type="EMBL" id="MBB4956825.1"/>
    </source>
</evidence>
<protein>
    <recommendedName>
        <fullName evidence="1">Flavoprotein domain-containing protein</fullName>
    </recommendedName>
</protein>
<dbReference type="Pfam" id="PF02441">
    <property type="entry name" value="Flavoprotein"/>
    <property type="match status" value="1"/>
</dbReference>
<organism evidence="2 3">
    <name type="scientific">Micromonospora polyrhachis</name>
    <dbReference type="NCBI Taxonomy" id="1282883"/>
    <lineage>
        <taxon>Bacteria</taxon>
        <taxon>Bacillati</taxon>
        <taxon>Actinomycetota</taxon>
        <taxon>Actinomycetes</taxon>
        <taxon>Micromonosporales</taxon>
        <taxon>Micromonosporaceae</taxon>
        <taxon>Micromonospora</taxon>
    </lineage>
</organism>
<gene>
    <name evidence="2" type="ORF">FHR38_000558</name>
</gene>
<dbReference type="SUPFAM" id="SSF52507">
    <property type="entry name" value="Homo-oligomeric flavin-containing Cys decarboxylases, HFCD"/>
    <property type="match status" value="1"/>
</dbReference>
<dbReference type="Proteomes" id="UP000578819">
    <property type="component" value="Unassembled WGS sequence"/>
</dbReference>
<dbReference type="InterPro" id="IPR003382">
    <property type="entry name" value="Flavoprotein"/>
</dbReference>
<dbReference type="GO" id="GO:0003824">
    <property type="term" value="F:catalytic activity"/>
    <property type="evidence" value="ECO:0007669"/>
    <property type="project" value="InterPro"/>
</dbReference>